<dbReference type="GO" id="GO:0016020">
    <property type="term" value="C:membrane"/>
    <property type="evidence" value="ECO:0007669"/>
    <property type="project" value="TreeGrafter"/>
</dbReference>
<evidence type="ECO:0000256" key="8">
    <source>
        <dbReference type="ARBA" id="ARBA00023180"/>
    </source>
</evidence>
<evidence type="ECO:0000256" key="5">
    <source>
        <dbReference type="ARBA" id="ARBA00022824"/>
    </source>
</evidence>
<keyword evidence="5" id="KW-0256">Endoplasmic reticulum</keyword>
<dbReference type="NCBIfam" id="TIGR04183">
    <property type="entry name" value="Por_Secre_tail"/>
    <property type="match status" value="1"/>
</dbReference>
<keyword evidence="8" id="KW-0325">Glycoprotein</keyword>
<sequence>MLTDLTTSNMIQVVHNRRIADPLSVRRVLNVAFAVILANFVLLNATRADAHTLKNTRRSSRVLVQDSVPSNRLGEQLWSTGHESGSQADWFVNGGGGEFNSNTGNSFVSTELARTGNYALKMSINTTKGGGHATRNYRWKEISEHNDLIFTQYFYFPNRIDFDRNNNWFNLIQTKGVKFAPGGAGTGPDQINLPHYVLGLEVRGGAGSGGANYLSLADLQKFWGSNPDVTWKAPAGIDLPVGKWVKIQLRIIQDRGDKGRVLVWQDDTLIIDTGFRNTLKPDVDVNMFSINAYADKTFPHVTNIFLDDLSINLPGMPEVEKEPEPLTAPQAAIVSPRNETVITEGDGLTIETQVATDPRAGISQVAFFSNDTWMGATETAPYDFSIPSLPAGSYRLRAKIWDTKGNVSNSEEVNLLVLAKSPVQSDVPESVPEEQEEISVHYGFGSNDAVTFEGVVFARDPGPTLFSGTSYTFSNPEASDLPLYQQERNSPDLRLKIPVKNGRYTVITHHNELWFGKRGPAAGPGKRVFSIEMEGNNVKEALDLYRESNNAPLKLTFRDIEVADGVLDIRMLARFNRATLSGISIIYQEQDAPNTAPVKNTFQLSLNTGSSKSTVFGTEEFLGEIGSVDFFNSPTTYQATTASSEELFQSERHGLNLTYKIPVPNGTYVVKTYHNELWFGKEGPTAGAGRRVFSISLEGKQVKRNLDLFLVSNNQPLELVFEEVVVQDGLLELALEASANRATISGISIFGSNSSSGTHLRVAQNQEQPVHELTGAASVGRISLYPNPAQDRIFLEGSTTDFQQFLIHDSLGNLLFRYDAATLQKEGQGYLLSLPGIKEGVYLISIVKMDNSVKRLRFLVVS</sequence>
<dbReference type="InterPro" id="IPR021720">
    <property type="entry name" value="Malectin_dom"/>
</dbReference>
<dbReference type="EMBL" id="FNZH01000003">
    <property type="protein sequence ID" value="SEJ39973.1"/>
    <property type="molecule type" value="Genomic_DNA"/>
</dbReference>
<name>A0A1H6YF92_9BACT</name>
<dbReference type="InterPro" id="IPR026444">
    <property type="entry name" value="Secre_tail"/>
</dbReference>
<feature type="domain" description="Malectin" evidence="10">
    <location>
        <begin position="627"/>
        <end position="741"/>
    </location>
</feature>
<evidence type="ECO:0000256" key="1">
    <source>
        <dbReference type="ARBA" id="ARBA00004115"/>
    </source>
</evidence>
<evidence type="ECO:0000256" key="3">
    <source>
        <dbReference type="ARBA" id="ARBA00022692"/>
    </source>
</evidence>
<evidence type="ECO:0000256" key="9">
    <source>
        <dbReference type="ARBA" id="ARBA00023277"/>
    </source>
</evidence>
<dbReference type="Pfam" id="PF11721">
    <property type="entry name" value="Malectin"/>
    <property type="match status" value="2"/>
</dbReference>
<protein>
    <submittedName>
        <fullName evidence="11">Polysaccharide lyase</fullName>
    </submittedName>
</protein>
<evidence type="ECO:0000313" key="11">
    <source>
        <dbReference type="EMBL" id="SEJ39973.1"/>
    </source>
</evidence>
<dbReference type="InterPro" id="IPR025975">
    <property type="entry name" value="Polysacc_lyase"/>
</dbReference>
<keyword evidence="4" id="KW-0732">Signal</keyword>
<dbReference type="AlphaFoldDB" id="A0A1H6YF92"/>
<accession>A0A1H6YF92</accession>
<keyword evidence="11" id="KW-0456">Lyase</keyword>
<dbReference type="Gene3D" id="2.60.120.200">
    <property type="match status" value="1"/>
</dbReference>
<dbReference type="PANTHER" id="PTHR13460:SF0">
    <property type="entry name" value="MALECTIN"/>
    <property type="match status" value="1"/>
</dbReference>
<keyword evidence="12" id="KW-1185">Reference proteome</keyword>
<reference evidence="12" key="1">
    <citation type="submission" date="2016-10" db="EMBL/GenBank/DDBJ databases">
        <authorList>
            <person name="Varghese N."/>
            <person name="Submissions S."/>
        </authorList>
    </citation>
    <scope>NUCLEOTIDE SEQUENCE [LARGE SCALE GENOMIC DNA]</scope>
    <source>
        <strain evidence="12">IBRC-M 10761</strain>
    </source>
</reference>
<dbReference type="GO" id="GO:0030246">
    <property type="term" value="F:carbohydrate binding"/>
    <property type="evidence" value="ECO:0007669"/>
    <property type="project" value="InterPro"/>
</dbReference>
<dbReference type="GO" id="GO:0016829">
    <property type="term" value="F:lyase activity"/>
    <property type="evidence" value="ECO:0007669"/>
    <property type="project" value="UniProtKB-KW"/>
</dbReference>
<organism evidence="11 12">
    <name type="scientific">Cyclobacterium xiamenense</name>
    <dbReference type="NCBI Taxonomy" id="1297121"/>
    <lineage>
        <taxon>Bacteria</taxon>
        <taxon>Pseudomonadati</taxon>
        <taxon>Bacteroidota</taxon>
        <taxon>Cytophagia</taxon>
        <taxon>Cytophagales</taxon>
        <taxon>Cyclobacteriaceae</taxon>
        <taxon>Cyclobacterium</taxon>
    </lineage>
</organism>
<evidence type="ECO:0000313" key="12">
    <source>
        <dbReference type="Proteomes" id="UP000199403"/>
    </source>
</evidence>
<dbReference type="STRING" id="1416801.SAMN05192553_103686"/>
<gene>
    <name evidence="11" type="ORF">SAMN05192553_103686</name>
</gene>
<proteinExistence type="inferred from homology"/>
<comment type="subcellular location">
    <subcellularLocation>
        <location evidence="1">Endoplasmic reticulum membrane</location>
        <topology evidence="1">Single-pass type I membrane protein</topology>
    </subcellularLocation>
</comment>
<evidence type="ECO:0000256" key="2">
    <source>
        <dbReference type="ARBA" id="ARBA00009141"/>
    </source>
</evidence>
<dbReference type="InterPro" id="IPR008979">
    <property type="entry name" value="Galactose-bd-like_sf"/>
</dbReference>
<evidence type="ECO:0000256" key="7">
    <source>
        <dbReference type="ARBA" id="ARBA00023136"/>
    </source>
</evidence>
<keyword evidence="6" id="KW-1133">Transmembrane helix</keyword>
<dbReference type="InterPro" id="IPR013783">
    <property type="entry name" value="Ig-like_fold"/>
</dbReference>
<dbReference type="Proteomes" id="UP000199403">
    <property type="component" value="Unassembled WGS sequence"/>
</dbReference>
<dbReference type="InterPro" id="IPR039155">
    <property type="entry name" value="MLEC"/>
</dbReference>
<evidence type="ECO:0000256" key="4">
    <source>
        <dbReference type="ARBA" id="ARBA00022729"/>
    </source>
</evidence>
<keyword evidence="7" id="KW-0472">Membrane</keyword>
<dbReference type="Pfam" id="PF17957">
    <property type="entry name" value="Big_7"/>
    <property type="match status" value="1"/>
</dbReference>
<comment type="similarity">
    <text evidence="2">Belongs to the malectin family.</text>
</comment>
<keyword evidence="9" id="KW-0119">Carbohydrate metabolism</keyword>
<dbReference type="OrthoDB" id="836757at2"/>
<dbReference type="SUPFAM" id="SSF49785">
    <property type="entry name" value="Galactose-binding domain-like"/>
    <property type="match status" value="1"/>
</dbReference>
<evidence type="ECO:0000259" key="10">
    <source>
        <dbReference type="Pfam" id="PF11721"/>
    </source>
</evidence>
<dbReference type="Gene3D" id="2.60.40.10">
    <property type="entry name" value="Immunoglobulins"/>
    <property type="match status" value="1"/>
</dbReference>
<feature type="domain" description="Malectin" evidence="10">
    <location>
        <begin position="445"/>
        <end position="578"/>
    </location>
</feature>
<dbReference type="Gene3D" id="2.60.120.430">
    <property type="entry name" value="Galactose-binding lectin"/>
    <property type="match status" value="2"/>
</dbReference>
<dbReference type="Pfam" id="PF14099">
    <property type="entry name" value="Polysacc_lyase"/>
    <property type="match status" value="1"/>
</dbReference>
<dbReference type="PANTHER" id="PTHR13460">
    <property type="match status" value="1"/>
</dbReference>
<keyword evidence="3" id="KW-0812">Transmembrane</keyword>
<evidence type="ECO:0000256" key="6">
    <source>
        <dbReference type="ARBA" id="ARBA00022989"/>
    </source>
</evidence>